<comment type="caution">
    <text evidence="9">The sequence shown here is derived from an EMBL/GenBank/DDBJ whole genome shotgun (WGS) entry which is preliminary data.</text>
</comment>
<dbReference type="InterPro" id="IPR003838">
    <property type="entry name" value="ABC3_permease_C"/>
</dbReference>
<dbReference type="AlphaFoldDB" id="A0A0M0BPT1"/>
<gene>
    <name evidence="9" type="ORF">AC482_03475</name>
</gene>
<organism evidence="9 10">
    <name type="scientific">miscellaneous Crenarchaeota group-15 archaeon DG-45</name>
    <dbReference type="NCBI Taxonomy" id="1685127"/>
    <lineage>
        <taxon>Archaea</taxon>
        <taxon>Candidatus Bathyarchaeota</taxon>
        <taxon>MCG-15</taxon>
    </lineage>
</organism>
<feature type="domain" description="ABC3 transporter permease C-terminal" evidence="8">
    <location>
        <begin position="77"/>
        <end position="196"/>
    </location>
</feature>
<evidence type="ECO:0000256" key="5">
    <source>
        <dbReference type="ARBA" id="ARBA00023136"/>
    </source>
</evidence>
<feature type="transmembrane region" description="Helical" evidence="7">
    <location>
        <begin position="118"/>
        <end position="145"/>
    </location>
</feature>
<evidence type="ECO:0000256" key="4">
    <source>
        <dbReference type="ARBA" id="ARBA00022989"/>
    </source>
</evidence>
<keyword evidence="3 7" id="KW-0812">Transmembrane</keyword>
<evidence type="ECO:0000259" key="8">
    <source>
        <dbReference type="Pfam" id="PF02687"/>
    </source>
</evidence>
<feature type="transmembrane region" description="Helical" evidence="7">
    <location>
        <begin position="73"/>
        <end position="97"/>
    </location>
</feature>
<reference evidence="9 10" key="1">
    <citation type="submission" date="2015-06" db="EMBL/GenBank/DDBJ databases">
        <title>New insights into the roles of widespread benthic archaea in carbon and nitrogen cycling.</title>
        <authorList>
            <person name="Lazar C.S."/>
            <person name="Baker B.J."/>
            <person name="Seitz K.W."/>
            <person name="Hyde A.S."/>
            <person name="Dick G.J."/>
            <person name="Hinrichs K.-U."/>
            <person name="Teske A.P."/>
        </authorList>
    </citation>
    <scope>NUCLEOTIDE SEQUENCE [LARGE SCALE GENOMIC DNA]</scope>
    <source>
        <strain evidence="9">DG-45</strain>
    </source>
</reference>
<name>A0A0M0BPT1_9ARCH</name>
<dbReference type="PANTHER" id="PTHR30572">
    <property type="entry name" value="MEMBRANE COMPONENT OF TRANSPORTER-RELATED"/>
    <property type="match status" value="1"/>
</dbReference>
<dbReference type="Pfam" id="PF02687">
    <property type="entry name" value="FtsX"/>
    <property type="match status" value="1"/>
</dbReference>
<dbReference type="Proteomes" id="UP000037210">
    <property type="component" value="Unassembled WGS sequence"/>
</dbReference>
<dbReference type="GO" id="GO:0005886">
    <property type="term" value="C:plasma membrane"/>
    <property type="evidence" value="ECO:0007669"/>
    <property type="project" value="UniProtKB-SubCell"/>
</dbReference>
<dbReference type="InterPro" id="IPR050250">
    <property type="entry name" value="Macrolide_Exporter_MacB"/>
</dbReference>
<protein>
    <recommendedName>
        <fullName evidence="8">ABC3 transporter permease C-terminal domain-containing protein</fullName>
    </recommendedName>
</protein>
<evidence type="ECO:0000313" key="9">
    <source>
        <dbReference type="EMBL" id="KON30573.1"/>
    </source>
</evidence>
<evidence type="ECO:0000256" key="2">
    <source>
        <dbReference type="ARBA" id="ARBA00022475"/>
    </source>
</evidence>
<evidence type="ECO:0000256" key="1">
    <source>
        <dbReference type="ARBA" id="ARBA00004651"/>
    </source>
</evidence>
<keyword evidence="4 7" id="KW-1133">Transmembrane helix</keyword>
<accession>A0A0M0BPT1</accession>
<feature type="transmembrane region" description="Helical" evidence="7">
    <location>
        <begin position="35"/>
        <end position="53"/>
    </location>
</feature>
<sequence>MSGPVAGVGRVSFTLIDTIRLGYGYIKRRMDRASINMASIALGISFLSTLLLTDAFYRAHAMVGGARLSVETYQYWLVFVALAVSVVGITNAMLIAVYERYREIGTMKCLGAMDRHILMLFLIESFIQGVVGGVAGYAVGLVAALLSTGFTTGFDIVLKVPAVELLGLFAGSALLSMTLSVAATLYPAYRAAKLNPVEALSYEL</sequence>
<dbReference type="EMBL" id="LFWZ01000027">
    <property type="protein sequence ID" value="KON30573.1"/>
    <property type="molecule type" value="Genomic_DNA"/>
</dbReference>
<evidence type="ECO:0000256" key="6">
    <source>
        <dbReference type="ARBA" id="ARBA00038076"/>
    </source>
</evidence>
<dbReference type="GO" id="GO:0022857">
    <property type="term" value="F:transmembrane transporter activity"/>
    <property type="evidence" value="ECO:0007669"/>
    <property type="project" value="TreeGrafter"/>
</dbReference>
<evidence type="ECO:0000313" key="10">
    <source>
        <dbReference type="Proteomes" id="UP000037210"/>
    </source>
</evidence>
<comment type="similarity">
    <text evidence="6">Belongs to the ABC-4 integral membrane protein family.</text>
</comment>
<feature type="transmembrane region" description="Helical" evidence="7">
    <location>
        <begin position="165"/>
        <end position="186"/>
    </location>
</feature>
<keyword evidence="5 7" id="KW-0472">Membrane</keyword>
<evidence type="ECO:0000256" key="3">
    <source>
        <dbReference type="ARBA" id="ARBA00022692"/>
    </source>
</evidence>
<proteinExistence type="inferred from homology"/>
<keyword evidence="2" id="KW-1003">Cell membrane</keyword>
<evidence type="ECO:0000256" key="7">
    <source>
        <dbReference type="SAM" id="Phobius"/>
    </source>
</evidence>
<comment type="subcellular location">
    <subcellularLocation>
        <location evidence="1">Cell membrane</location>
        <topology evidence="1">Multi-pass membrane protein</topology>
    </subcellularLocation>
</comment>
<dbReference type="PANTHER" id="PTHR30572:SF4">
    <property type="entry name" value="ABC TRANSPORTER PERMEASE YTRF"/>
    <property type="match status" value="1"/>
</dbReference>